<gene>
    <name evidence="1" type="ORF">DSM107010_51780</name>
</gene>
<comment type="caution">
    <text evidence="1">The sequence shown here is derived from an EMBL/GenBank/DDBJ whole genome shotgun (WGS) entry which is preliminary data.</text>
</comment>
<dbReference type="AlphaFoldDB" id="A0AB37UDX8"/>
<dbReference type="RefSeq" id="WP_127024312.1">
    <property type="nucleotide sequence ID" value="NZ_JAVKZF010000001.1"/>
</dbReference>
<protein>
    <recommendedName>
        <fullName evidence="3">DUF481 domain-containing protein</fullName>
    </recommendedName>
</protein>
<sequence>MLFFSSNPIIAAPLKDEKAPSPATTLSDRASVKNEQIGDPELGVLRLQEQQLQSPPDEPIAHLLGQVGYFQGTNIFSAVDAIDDGLFSTNLTFAIAPKLGSKTSLFTAIDGGLVRYREHDRADYNKLRLRAILRQKLTPRMFGEVGWNNQYLFDAKTGDRFLNEHALRLALQRQDKITNKLWLNSVYEFRLGFAEPDTRSRAINSLSTELAYYISPRLQLSLEYLLALSNFTQRDRDDTYHLILGSIIYAVSRGSQISFQSGVSFGNSSDPNIGFDNSFFSVNYTFDIGNW</sequence>
<evidence type="ECO:0008006" key="3">
    <source>
        <dbReference type="Google" id="ProtNLM"/>
    </source>
</evidence>
<reference evidence="1 2" key="1">
    <citation type="journal article" date="2019" name="Genome Biol. Evol.">
        <title>Day and night: Metabolic profiles and evolutionary relationships of six axenic non-marine cyanobacteria.</title>
        <authorList>
            <person name="Will S.E."/>
            <person name="Henke P."/>
            <person name="Boedeker C."/>
            <person name="Huang S."/>
            <person name="Brinkmann H."/>
            <person name="Rohde M."/>
            <person name="Jarek M."/>
            <person name="Friedl T."/>
            <person name="Seufert S."/>
            <person name="Schumacher M."/>
            <person name="Overmann J."/>
            <person name="Neumann-Schaal M."/>
            <person name="Petersen J."/>
        </authorList>
    </citation>
    <scope>NUCLEOTIDE SEQUENCE [LARGE SCALE GENOMIC DNA]</scope>
    <source>
        <strain evidence="1 2">SAG 39.79</strain>
    </source>
</reference>
<proteinExistence type="predicted"/>
<evidence type="ECO:0000313" key="1">
    <source>
        <dbReference type="EMBL" id="RUT06859.1"/>
    </source>
</evidence>
<keyword evidence="2" id="KW-1185">Reference proteome</keyword>
<name>A0AB37UDX8_9CYAN</name>
<evidence type="ECO:0000313" key="2">
    <source>
        <dbReference type="Proteomes" id="UP000282574"/>
    </source>
</evidence>
<dbReference type="Proteomes" id="UP000282574">
    <property type="component" value="Unassembled WGS sequence"/>
</dbReference>
<accession>A0AB37UDX8</accession>
<organism evidence="1 2">
    <name type="scientific">Chroococcidiopsis cubana SAG 39.79</name>
    <dbReference type="NCBI Taxonomy" id="388085"/>
    <lineage>
        <taxon>Bacteria</taxon>
        <taxon>Bacillati</taxon>
        <taxon>Cyanobacteriota</taxon>
        <taxon>Cyanophyceae</taxon>
        <taxon>Chroococcidiopsidales</taxon>
        <taxon>Chroococcidiopsidaceae</taxon>
        <taxon>Chroococcidiopsis</taxon>
    </lineage>
</organism>
<dbReference type="EMBL" id="RSCK01000065">
    <property type="protein sequence ID" value="RUT06859.1"/>
    <property type="molecule type" value="Genomic_DNA"/>
</dbReference>